<dbReference type="PANTHER" id="PTHR23359">
    <property type="entry name" value="NUCLEOTIDE KINASE"/>
    <property type="match status" value="1"/>
</dbReference>
<keyword evidence="5" id="KW-0418">Kinase</keyword>
<organism evidence="7 8">
    <name type="scientific">Capsicum annuum</name>
    <name type="common">Capsicum pepper</name>
    <dbReference type="NCBI Taxonomy" id="4072"/>
    <lineage>
        <taxon>Eukaryota</taxon>
        <taxon>Viridiplantae</taxon>
        <taxon>Streptophyta</taxon>
        <taxon>Embryophyta</taxon>
        <taxon>Tracheophyta</taxon>
        <taxon>Spermatophyta</taxon>
        <taxon>Magnoliopsida</taxon>
        <taxon>eudicotyledons</taxon>
        <taxon>Gunneridae</taxon>
        <taxon>Pentapetalae</taxon>
        <taxon>asterids</taxon>
        <taxon>lamiids</taxon>
        <taxon>Solanales</taxon>
        <taxon>Solanaceae</taxon>
        <taxon>Solanoideae</taxon>
        <taxon>Capsiceae</taxon>
        <taxon>Capsicum</taxon>
    </lineage>
</organism>
<dbReference type="Gene3D" id="3.40.50.300">
    <property type="entry name" value="P-loop containing nucleotide triphosphate hydrolases"/>
    <property type="match status" value="1"/>
</dbReference>
<name>A0A2G2Y9H2_CAPAN</name>
<evidence type="ECO:0000256" key="2">
    <source>
        <dbReference type="ARBA" id="ARBA00012955"/>
    </source>
</evidence>
<dbReference type="Pfam" id="PF00406">
    <property type="entry name" value="ADK"/>
    <property type="match status" value="1"/>
</dbReference>
<evidence type="ECO:0000256" key="1">
    <source>
        <dbReference type="ARBA" id="ARBA00007220"/>
    </source>
</evidence>
<dbReference type="SMR" id="A0A2G2Y9H2"/>
<reference evidence="7 8" key="1">
    <citation type="journal article" date="2014" name="Nat. Genet.">
        <title>Genome sequence of the hot pepper provides insights into the evolution of pungency in Capsicum species.</title>
        <authorList>
            <person name="Kim S."/>
            <person name="Park M."/>
            <person name="Yeom S.I."/>
            <person name="Kim Y.M."/>
            <person name="Lee J.M."/>
            <person name="Lee H.A."/>
            <person name="Seo E."/>
            <person name="Choi J."/>
            <person name="Cheong K."/>
            <person name="Kim K.T."/>
            <person name="Jung K."/>
            <person name="Lee G.W."/>
            <person name="Oh S.K."/>
            <person name="Bae C."/>
            <person name="Kim S.B."/>
            <person name="Lee H.Y."/>
            <person name="Kim S.Y."/>
            <person name="Kim M.S."/>
            <person name="Kang B.C."/>
            <person name="Jo Y.D."/>
            <person name="Yang H.B."/>
            <person name="Jeong H.J."/>
            <person name="Kang W.H."/>
            <person name="Kwon J.K."/>
            <person name="Shin C."/>
            <person name="Lim J.Y."/>
            <person name="Park J.H."/>
            <person name="Huh J.H."/>
            <person name="Kim J.S."/>
            <person name="Kim B.D."/>
            <person name="Cohen O."/>
            <person name="Paran I."/>
            <person name="Suh M.C."/>
            <person name="Lee S.B."/>
            <person name="Kim Y.K."/>
            <person name="Shin Y."/>
            <person name="Noh S.J."/>
            <person name="Park J."/>
            <person name="Seo Y.S."/>
            <person name="Kwon S.Y."/>
            <person name="Kim H.A."/>
            <person name="Park J.M."/>
            <person name="Kim H.J."/>
            <person name="Choi S.B."/>
            <person name="Bosland P.W."/>
            <person name="Reeves G."/>
            <person name="Jo S.H."/>
            <person name="Lee B.W."/>
            <person name="Cho H.T."/>
            <person name="Choi H.S."/>
            <person name="Lee M.S."/>
            <person name="Yu Y."/>
            <person name="Do Choi Y."/>
            <person name="Park B.S."/>
            <person name="van Deynze A."/>
            <person name="Ashrafi H."/>
            <person name="Hill T."/>
            <person name="Kim W.T."/>
            <person name="Pai H.S."/>
            <person name="Ahn H.K."/>
            <person name="Yeam I."/>
            <person name="Giovannoni J.J."/>
            <person name="Rose J.K."/>
            <person name="Sorensen I."/>
            <person name="Lee S.J."/>
            <person name="Kim R.W."/>
            <person name="Choi I.Y."/>
            <person name="Choi B.S."/>
            <person name="Lim J.S."/>
            <person name="Lee Y.H."/>
            <person name="Choi D."/>
        </authorList>
    </citation>
    <scope>NUCLEOTIDE SEQUENCE [LARGE SCALE GENOMIC DNA]</scope>
    <source>
        <strain evidence="8">cv. CM334</strain>
    </source>
</reference>
<comment type="similarity">
    <text evidence="1">Belongs to the adenylate kinase family.</text>
</comment>
<dbReference type="InterPro" id="IPR000850">
    <property type="entry name" value="Adenylat/UMP-CMP_kin"/>
</dbReference>
<dbReference type="GO" id="GO:0004017">
    <property type="term" value="F:AMP kinase activity"/>
    <property type="evidence" value="ECO:0000318"/>
    <property type="project" value="GO_Central"/>
</dbReference>
<comment type="caution">
    <text evidence="7">The sequence shown here is derived from an EMBL/GenBank/DDBJ whole genome shotgun (WGS) entry which is preliminary data.</text>
</comment>
<evidence type="ECO:0000256" key="5">
    <source>
        <dbReference type="ARBA" id="ARBA00022777"/>
    </source>
</evidence>
<keyword evidence="3" id="KW-0808">Transferase</keyword>
<accession>A0A2G2Y9H2</accession>
<protein>
    <recommendedName>
        <fullName evidence="2">adenylate kinase</fullName>
        <ecNumber evidence="2">2.7.4.3</ecNumber>
    </recommendedName>
    <alternativeName>
        <fullName evidence="6">ATP:AMP phosphotransferase</fullName>
    </alternativeName>
</protein>
<dbReference type="GO" id="GO:0005737">
    <property type="term" value="C:cytoplasm"/>
    <property type="evidence" value="ECO:0000318"/>
    <property type="project" value="GO_Central"/>
</dbReference>
<evidence type="ECO:0000313" key="7">
    <source>
        <dbReference type="EMBL" id="PHT66407.1"/>
    </source>
</evidence>
<gene>
    <name evidence="7" type="ORF">T459_30832</name>
</gene>
<dbReference type="InterPro" id="IPR027417">
    <property type="entry name" value="P-loop_NTPase"/>
</dbReference>
<proteinExistence type="inferred from homology"/>
<evidence type="ECO:0000313" key="8">
    <source>
        <dbReference type="Proteomes" id="UP000222542"/>
    </source>
</evidence>
<evidence type="ECO:0000256" key="4">
    <source>
        <dbReference type="ARBA" id="ARBA00022741"/>
    </source>
</evidence>
<dbReference type="Gramene" id="PHT66407">
    <property type="protein sequence ID" value="PHT66407"/>
    <property type="gene ID" value="T459_30832"/>
</dbReference>
<evidence type="ECO:0000256" key="6">
    <source>
        <dbReference type="ARBA" id="ARBA00031517"/>
    </source>
</evidence>
<dbReference type="EC" id="2.7.4.3" evidence="2"/>
<dbReference type="SUPFAM" id="SSF52540">
    <property type="entry name" value="P-loop containing nucleoside triphosphate hydrolases"/>
    <property type="match status" value="1"/>
</dbReference>
<dbReference type="EMBL" id="AYRZ02000012">
    <property type="protein sequence ID" value="PHT66407.1"/>
    <property type="molecule type" value="Genomic_DNA"/>
</dbReference>
<reference evidence="7 8" key="2">
    <citation type="journal article" date="2017" name="Genome Biol.">
        <title>New reference genome sequences of hot pepper reveal the massive evolution of plant disease-resistance genes by retroduplication.</title>
        <authorList>
            <person name="Kim S."/>
            <person name="Park J."/>
            <person name="Yeom S.I."/>
            <person name="Kim Y.M."/>
            <person name="Seo E."/>
            <person name="Kim K.T."/>
            <person name="Kim M.S."/>
            <person name="Lee J.M."/>
            <person name="Cheong K."/>
            <person name="Shin H.S."/>
            <person name="Kim S.B."/>
            <person name="Han K."/>
            <person name="Lee J."/>
            <person name="Park M."/>
            <person name="Lee H.A."/>
            <person name="Lee H.Y."/>
            <person name="Lee Y."/>
            <person name="Oh S."/>
            <person name="Lee J.H."/>
            <person name="Choi E."/>
            <person name="Choi E."/>
            <person name="Lee S.E."/>
            <person name="Jeon J."/>
            <person name="Kim H."/>
            <person name="Choi G."/>
            <person name="Song H."/>
            <person name="Lee J."/>
            <person name="Lee S.C."/>
            <person name="Kwon J.K."/>
            <person name="Lee H.Y."/>
            <person name="Koo N."/>
            <person name="Hong Y."/>
            <person name="Kim R.W."/>
            <person name="Kang W.H."/>
            <person name="Huh J.H."/>
            <person name="Kang B.C."/>
            <person name="Yang T.J."/>
            <person name="Lee Y.H."/>
            <person name="Bennetzen J.L."/>
            <person name="Choi D."/>
        </authorList>
    </citation>
    <scope>NUCLEOTIDE SEQUENCE [LARGE SCALE GENOMIC DNA]</scope>
    <source>
        <strain evidence="8">cv. CM334</strain>
    </source>
</reference>
<dbReference type="STRING" id="4072.A0A2G2Y9H2"/>
<dbReference type="Proteomes" id="UP000222542">
    <property type="component" value="Unassembled WGS sequence"/>
</dbReference>
<keyword evidence="8" id="KW-1185">Reference proteome</keyword>
<dbReference type="GO" id="GO:0005524">
    <property type="term" value="F:ATP binding"/>
    <property type="evidence" value="ECO:0007669"/>
    <property type="project" value="InterPro"/>
</dbReference>
<dbReference type="AlphaFoldDB" id="A0A2G2Y9H2"/>
<sequence>MTTLPSKIQHLARRDVSEYGLVHIAAGDLLRAEITAASKNGKHAKKFMDKGKLVPDEIIVTVPEEILVERVVGRKLDPITGKIFNLNFGDDKKLKTQFDAMNISDSGCASLVKSILYANMPLKRRNGNQPAPQPKDPLGEHVSDVEFRAAFATLAQSVAAQNEQPVVISANPVANSAATRI</sequence>
<keyword evidence="4" id="KW-0547">Nucleotide-binding</keyword>
<evidence type="ECO:0000256" key="3">
    <source>
        <dbReference type="ARBA" id="ARBA00022679"/>
    </source>
</evidence>